<dbReference type="Pfam" id="PF00484">
    <property type="entry name" value="Pro_CA"/>
    <property type="match status" value="1"/>
</dbReference>
<protein>
    <submittedName>
        <fullName evidence="3">Carbonic anhydrase</fullName>
    </submittedName>
</protein>
<dbReference type="GO" id="GO:0004089">
    <property type="term" value="F:carbonate dehydratase activity"/>
    <property type="evidence" value="ECO:0007669"/>
    <property type="project" value="InterPro"/>
</dbReference>
<keyword evidence="4" id="KW-1185">Reference proteome</keyword>
<dbReference type="AlphaFoldDB" id="A0A2U1JSK5"/>
<dbReference type="Gene3D" id="3.40.1050.10">
    <property type="entry name" value="Carbonic anhydrase"/>
    <property type="match status" value="1"/>
</dbReference>
<sequence>MKAHNRESQAQMTPRKALEYLQEGNKRFIGNLKAHRDLLEQANSTIDGQWPFATILSCIDSRTSAELIFDQGLGDVFSVRIAGNIVNTDILGSMEFACKVAGSKLIVVLGHSKCGAVKGACDHIEMGNLTELLSKIQPAVYQEKTTLEDRTSKNSTFVENVAKINVKRSVKNIIERSNILERMIENGEIGIIGAMHNIETGKVKFYTDVMYIKDDLNPSFSVADIQY</sequence>
<dbReference type="GO" id="GO:0008270">
    <property type="term" value="F:zinc ion binding"/>
    <property type="evidence" value="ECO:0007669"/>
    <property type="project" value="InterPro"/>
</dbReference>
<proteinExistence type="inferred from homology"/>
<dbReference type="SUPFAM" id="SSF53056">
    <property type="entry name" value="beta-carbonic anhydrase, cab"/>
    <property type="match status" value="1"/>
</dbReference>
<reference evidence="3 4" key="1">
    <citation type="submission" date="2018-04" db="EMBL/GenBank/DDBJ databases">
        <title>Flavobacterium sp. nov., isolated from glacier ice.</title>
        <authorList>
            <person name="Liu Q."/>
            <person name="Xin Y.-H."/>
        </authorList>
    </citation>
    <scope>NUCLEOTIDE SEQUENCE [LARGE SCALE GENOMIC DNA]</scope>
    <source>
        <strain evidence="3 4">LB2P30</strain>
    </source>
</reference>
<evidence type="ECO:0000256" key="1">
    <source>
        <dbReference type="ARBA" id="ARBA00006217"/>
    </source>
</evidence>
<dbReference type="RefSeq" id="WP_116763886.1">
    <property type="nucleotide sequence ID" value="NZ_QCZH01000015.1"/>
</dbReference>
<comment type="caution">
    <text evidence="3">The sequence shown here is derived from an EMBL/GenBank/DDBJ whole genome shotgun (WGS) entry which is preliminary data.</text>
</comment>
<name>A0A2U1JSK5_9FLAO</name>
<feature type="binding site" evidence="2">
    <location>
        <position position="111"/>
    </location>
    <ligand>
        <name>Zn(2+)</name>
        <dbReference type="ChEBI" id="CHEBI:29105"/>
    </ligand>
</feature>
<dbReference type="PANTHER" id="PTHR11002:SF79">
    <property type="entry name" value="CARBONIC ANHYDRASE 2"/>
    <property type="match status" value="1"/>
</dbReference>
<evidence type="ECO:0000256" key="2">
    <source>
        <dbReference type="PIRSR" id="PIRSR601765-1"/>
    </source>
</evidence>
<evidence type="ECO:0000313" key="3">
    <source>
        <dbReference type="EMBL" id="PWA08186.1"/>
    </source>
</evidence>
<dbReference type="NCBIfam" id="NF011765">
    <property type="entry name" value="PRK15219.1"/>
    <property type="match status" value="1"/>
</dbReference>
<gene>
    <name evidence="3" type="ORF">DB891_12340</name>
</gene>
<feature type="binding site" evidence="2">
    <location>
        <position position="58"/>
    </location>
    <ligand>
        <name>Zn(2+)</name>
        <dbReference type="ChEBI" id="CHEBI:29105"/>
    </ligand>
</feature>
<dbReference type="Proteomes" id="UP000245618">
    <property type="component" value="Unassembled WGS sequence"/>
</dbReference>
<dbReference type="CDD" id="cd03378">
    <property type="entry name" value="beta_CA_cladeC"/>
    <property type="match status" value="1"/>
</dbReference>
<dbReference type="InterPro" id="IPR001765">
    <property type="entry name" value="Carbonic_anhydrase"/>
</dbReference>
<keyword evidence="2" id="KW-0862">Zinc</keyword>
<dbReference type="InterPro" id="IPR036874">
    <property type="entry name" value="Carbonic_anhydrase_sf"/>
</dbReference>
<comment type="cofactor">
    <cofactor evidence="2">
        <name>Zn(2+)</name>
        <dbReference type="ChEBI" id="CHEBI:29105"/>
    </cofactor>
    <text evidence="2">Binds 1 zinc ion per subunit.</text>
</comment>
<dbReference type="SMART" id="SM00947">
    <property type="entry name" value="Pro_CA"/>
    <property type="match status" value="1"/>
</dbReference>
<evidence type="ECO:0000313" key="4">
    <source>
        <dbReference type="Proteomes" id="UP000245618"/>
    </source>
</evidence>
<dbReference type="EMBL" id="QCZH01000015">
    <property type="protein sequence ID" value="PWA08186.1"/>
    <property type="molecule type" value="Genomic_DNA"/>
</dbReference>
<comment type="similarity">
    <text evidence="1">Belongs to the beta-class carbonic anhydrase family.</text>
</comment>
<dbReference type="PANTHER" id="PTHR11002">
    <property type="entry name" value="CARBONIC ANHYDRASE"/>
    <property type="match status" value="1"/>
</dbReference>
<organism evidence="3 4">
    <name type="scientific">Flavobacterium laiguense</name>
    <dbReference type="NCBI Taxonomy" id="2169409"/>
    <lineage>
        <taxon>Bacteria</taxon>
        <taxon>Pseudomonadati</taxon>
        <taxon>Bacteroidota</taxon>
        <taxon>Flavobacteriia</taxon>
        <taxon>Flavobacteriales</taxon>
        <taxon>Flavobacteriaceae</taxon>
        <taxon>Flavobacterium</taxon>
    </lineage>
</organism>
<feature type="binding site" evidence="2">
    <location>
        <position position="60"/>
    </location>
    <ligand>
        <name>Zn(2+)</name>
        <dbReference type="ChEBI" id="CHEBI:29105"/>
    </ligand>
</feature>
<accession>A0A2U1JSK5</accession>
<feature type="binding site" evidence="2">
    <location>
        <position position="114"/>
    </location>
    <ligand>
        <name>Zn(2+)</name>
        <dbReference type="ChEBI" id="CHEBI:29105"/>
    </ligand>
</feature>
<dbReference type="OrthoDB" id="9797527at2"/>
<keyword evidence="2" id="KW-0479">Metal-binding</keyword>